<dbReference type="AlphaFoldDB" id="A0A6F8YD52"/>
<protein>
    <submittedName>
        <fullName evidence="1">Uncharacterized protein</fullName>
    </submittedName>
</protein>
<reference evidence="1 2" key="2">
    <citation type="submission" date="2020-03" db="EMBL/GenBank/DDBJ databases">
        <authorList>
            <person name="Ichikawa N."/>
            <person name="Kimura A."/>
            <person name="Kitahashi Y."/>
            <person name="Uohara A."/>
        </authorList>
    </citation>
    <scope>NUCLEOTIDE SEQUENCE [LARGE SCALE GENOMIC DNA]</scope>
    <source>
        <strain evidence="1 2">NBRC 105367</strain>
    </source>
</reference>
<dbReference type="EMBL" id="AP022871">
    <property type="protein sequence ID" value="BCB84032.1"/>
    <property type="molecule type" value="Genomic_DNA"/>
</dbReference>
<evidence type="ECO:0000313" key="1">
    <source>
        <dbReference type="EMBL" id="BCB84032.1"/>
    </source>
</evidence>
<dbReference type="KEGG" id="psuu:Psuf_013450"/>
<dbReference type="Proteomes" id="UP000503011">
    <property type="component" value="Chromosome"/>
</dbReference>
<proteinExistence type="predicted"/>
<evidence type="ECO:0000313" key="2">
    <source>
        <dbReference type="Proteomes" id="UP000503011"/>
    </source>
</evidence>
<organism evidence="1 2">
    <name type="scientific">Phytohabitans suffuscus</name>
    <dbReference type="NCBI Taxonomy" id="624315"/>
    <lineage>
        <taxon>Bacteria</taxon>
        <taxon>Bacillati</taxon>
        <taxon>Actinomycetota</taxon>
        <taxon>Actinomycetes</taxon>
        <taxon>Micromonosporales</taxon>
        <taxon>Micromonosporaceae</taxon>
    </lineage>
</organism>
<sequence length="326" mass="34381">MGDGRGGGQRVTFVGVGEPDDALILPVPEAVSATYLVPVATPPDEPAVLADMAARAVDRVVSGAARDLAKQMLAGPLMTIEAREVDDLPRLPLDLLSAFGADDGQVTRVADATHVVTVSAGFRPGWPPAHEWSARAVAAALAGVLGSDLIDAFQTQVLTVDTALRSLPDAEGRVRLTDWILIPYSPGDNPGEGMWFTTKGLGRFGLLELQTHEVPPQLTRGWGATLTGVARRLLRTWSDALEPPGEPAFLPFPATVTVTGHDIAVAYGAPPEKGSDRAAELSLTLDPSPNPDADSFLTVAPPEHYQGLPGTYYTRVCATLFGDPVR</sequence>
<keyword evidence="2" id="KW-1185">Reference proteome</keyword>
<name>A0A6F8YD52_9ACTN</name>
<accession>A0A6F8YD52</accession>
<reference evidence="1 2" key="1">
    <citation type="submission" date="2020-03" db="EMBL/GenBank/DDBJ databases">
        <title>Whole genome shotgun sequence of Phytohabitans suffuscus NBRC 105367.</title>
        <authorList>
            <person name="Komaki H."/>
            <person name="Tamura T."/>
        </authorList>
    </citation>
    <scope>NUCLEOTIDE SEQUENCE [LARGE SCALE GENOMIC DNA]</scope>
    <source>
        <strain evidence="1 2">NBRC 105367</strain>
    </source>
</reference>
<gene>
    <name evidence="1" type="ORF">Psuf_013450</name>
</gene>